<dbReference type="AlphaFoldDB" id="A0A1Y1VTN3"/>
<comment type="caution">
    <text evidence="5">The sequence shown here is derived from an EMBL/GenBank/DDBJ whole genome shotgun (WGS) entry which is preliminary data.</text>
</comment>
<dbReference type="CDD" id="cd00160">
    <property type="entry name" value="RhoGEF"/>
    <property type="match status" value="1"/>
</dbReference>
<dbReference type="Pfam" id="PF00621">
    <property type="entry name" value="RhoGEF"/>
    <property type="match status" value="1"/>
</dbReference>
<evidence type="ECO:0000256" key="3">
    <source>
        <dbReference type="SAM" id="Phobius"/>
    </source>
</evidence>
<dbReference type="GO" id="GO:0005829">
    <property type="term" value="C:cytosol"/>
    <property type="evidence" value="ECO:0007669"/>
    <property type="project" value="TreeGrafter"/>
</dbReference>
<proteinExistence type="predicted"/>
<dbReference type="PROSITE" id="PS00741">
    <property type="entry name" value="DH_1"/>
    <property type="match status" value="1"/>
</dbReference>
<feature type="region of interest" description="Disordered" evidence="2">
    <location>
        <begin position="1"/>
        <end position="21"/>
    </location>
</feature>
<name>A0A1Y1VTN3_9FUNG</name>
<dbReference type="OrthoDB" id="1716625at2759"/>
<protein>
    <submittedName>
        <fullName evidence="5">Dbl homology domain-containing protein</fullName>
    </submittedName>
</protein>
<keyword evidence="3" id="KW-0812">Transmembrane</keyword>
<evidence type="ECO:0000256" key="2">
    <source>
        <dbReference type="SAM" id="MobiDB-lite"/>
    </source>
</evidence>
<dbReference type="PANTHER" id="PTHR45834:SF3">
    <property type="entry name" value="RHO GUANINE NUCLEOTIDE EXCHANGE FACTOR 3, ISOFORM L"/>
    <property type="match status" value="1"/>
</dbReference>
<feature type="compositionally biased region" description="Low complexity" evidence="2">
    <location>
        <begin position="1"/>
        <end position="17"/>
    </location>
</feature>
<gene>
    <name evidence="5" type="ORF">BCR32DRAFT_297992</name>
</gene>
<evidence type="ECO:0000313" key="5">
    <source>
        <dbReference type="EMBL" id="ORX64662.1"/>
    </source>
</evidence>
<dbReference type="InterPro" id="IPR011993">
    <property type="entry name" value="PH-like_dom_sf"/>
</dbReference>
<dbReference type="Proteomes" id="UP000193944">
    <property type="component" value="Unassembled WGS sequence"/>
</dbReference>
<dbReference type="InterPro" id="IPR000219">
    <property type="entry name" value="DH_dom"/>
</dbReference>
<dbReference type="SMART" id="SM00325">
    <property type="entry name" value="RhoGEF"/>
    <property type="match status" value="1"/>
</dbReference>
<dbReference type="PANTHER" id="PTHR45834">
    <property type="entry name" value="RHO GUANINE NUCLEOTIDE EXCHANGE FACTOR 9-RELATED"/>
    <property type="match status" value="1"/>
</dbReference>
<reference evidence="5 6" key="2">
    <citation type="submission" date="2016-08" db="EMBL/GenBank/DDBJ databases">
        <title>Pervasive Adenine N6-methylation of Active Genes in Fungi.</title>
        <authorList>
            <consortium name="DOE Joint Genome Institute"/>
            <person name="Mondo S.J."/>
            <person name="Dannebaum R.O."/>
            <person name="Kuo R.C."/>
            <person name="Labutti K."/>
            <person name="Haridas S."/>
            <person name="Kuo A."/>
            <person name="Salamov A."/>
            <person name="Ahrendt S.R."/>
            <person name="Lipzen A."/>
            <person name="Sullivan W."/>
            <person name="Andreopoulos W.B."/>
            <person name="Clum A."/>
            <person name="Lindquist E."/>
            <person name="Daum C."/>
            <person name="Ramamoorthy G.K."/>
            <person name="Gryganskyi A."/>
            <person name="Culley D."/>
            <person name="Magnuson J.K."/>
            <person name="James T.Y."/>
            <person name="O'Malley M.A."/>
            <person name="Stajich J.E."/>
            <person name="Spatafora J.W."/>
            <person name="Visel A."/>
            <person name="Grigoriev I.V."/>
        </authorList>
    </citation>
    <scope>NUCLEOTIDE SEQUENCE [LARGE SCALE GENOMIC DNA]</scope>
    <source>
        <strain evidence="5 6">S4</strain>
    </source>
</reference>
<feature type="coiled-coil region" evidence="1">
    <location>
        <begin position="405"/>
        <end position="467"/>
    </location>
</feature>
<organism evidence="5 6">
    <name type="scientific">Anaeromyces robustus</name>
    <dbReference type="NCBI Taxonomy" id="1754192"/>
    <lineage>
        <taxon>Eukaryota</taxon>
        <taxon>Fungi</taxon>
        <taxon>Fungi incertae sedis</taxon>
        <taxon>Chytridiomycota</taxon>
        <taxon>Chytridiomycota incertae sedis</taxon>
        <taxon>Neocallimastigomycetes</taxon>
        <taxon>Neocallimastigales</taxon>
        <taxon>Neocallimastigaceae</taxon>
        <taxon>Anaeromyces</taxon>
    </lineage>
</organism>
<evidence type="ECO:0000256" key="1">
    <source>
        <dbReference type="SAM" id="Coils"/>
    </source>
</evidence>
<dbReference type="InterPro" id="IPR053086">
    <property type="entry name" value="RhoGEF_domain"/>
</dbReference>
<reference evidence="5 6" key="1">
    <citation type="submission" date="2016-08" db="EMBL/GenBank/DDBJ databases">
        <title>A Parts List for Fungal Cellulosomes Revealed by Comparative Genomics.</title>
        <authorList>
            <consortium name="DOE Joint Genome Institute"/>
            <person name="Haitjema C.H."/>
            <person name="Gilmore S.P."/>
            <person name="Henske J.K."/>
            <person name="Solomon K.V."/>
            <person name="De Groot R."/>
            <person name="Kuo A."/>
            <person name="Mondo S.J."/>
            <person name="Salamov A.A."/>
            <person name="Labutti K."/>
            <person name="Zhao Z."/>
            <person name="Chiniquy J."/>
            <person name="Barry K."/>
            <person name="Brewer H.M."/>
            <person name="Purvine S.O."/>
            <person name="Wright A.T."/>
            <person name="Boxma B."/>
            <person name="Van Alen T."/>
            <person name="Hackstein J.H."/>
            <person name="Baker S.E."/>
            <person name="Grigoriev I.V."/>
            <person name="O'Malley M.A."/>
        </authorList>
    </citation>
    <scope>NUCLEOTIDE SEQUENCE [LARGE SCALE GENOMIC DNA]</scope>
    <source>
        <strain evidence="5 6">S4</strain>
    </source>
</reference>
<dbReference type="STRING" id="1754192.A0A1Y1VTN3"/>
<keyword evidence="6" id="KW-1185">Reference proteome</keyword>
<dbReference type="GO" id="GO:0005085">
    <property type="term" value="F:guanyl-nucleotide exchange factor activity"/>
    <property type="evidence" value="ECO:0007669"/>
    <property type="project" value="InterPro"/>
</dbReference>
<evidence type="ECO:0000259" key="4">
    <source>
        <dbReference type="PROSITE" id="PS50010"/>
    </source>
</evidence>
<dbReference type="InterPro" id="IPR035899">
    <property type="entry name" value="DBL_dom_sf"/>
</dbReference>
<keyword evidence="3" id="KW-0472">Membrane</keyword>
<dbReference type="InterPro" id="IPR001331">
    <property type="entry name" value="GDS_CDC24_CS"/>
</dbReference>
<dbReference type="SUPFAM" id="SSF50729">
    <property type="entry name" value="PH domain-like"/>
    <property type="match status" value="1"/>
</dbReference>
<dbReference type="Gene3D" id="2.30.29.30">
    <property type="entry name" value="Pleckstrin-homology domain (PH domain)/Phosphotyrosine-binding domain (PTB)"/>
    <property type="match status" value="1"/>
</dbReference>
<sequence length="546" mass="62506">MEVVEEPLPIESESIPLKNEQNQKDLESLGNLHQSIPSIENNSKQDSIEFINGPAKLKKKWVDFMGGQAVVDNMGLSKDSIKRQEVIYEMIDTERDYVNDLSIIIEVYIEPLKSNNILSKKDLNTLFSNVEQIYGVNKELLSLFEKRQQQNPYVDEIGDIWLTMNEYLKMYLLYCSNYATALTKLENLKSSSKSFAKFLNTQFQKPESRCLHLDSFLIKPVQRICKYPLLLKELIKYTDESNKDYKNLKDGYAKLQTVVNVVNGASKVVEAIYSLIDFQSRFSPKINIVSSNRKIKYQCEVNIYTKKLSSPLQQNSAMDLLNSQSNIEKKKRLLYIFNDMLIIAKPLSQEYDKLDKGKLKLIEKREFSDIEIDSSSDSKDPNMANTIEIRLNNPDMMGIIFCNSENEKSELLNQLTSTLKEYQSNNTYINNPKVVKRLPSEKVYSMISNMSQDTEDLDNNLESTEGESINILPTVTERELSVNDKITIGLICAGIVIAAITLLVLSFIILDYVQEYGIYISIVALIGAMVTKEYIIKKKEKLGKTN</sequence>
<accession>A0A1Y1VTN3</accession>
<keyword evidence="1" id="KW-0175">Coiled coil</keyword>
<dbReference type="EMBL" id="MCFG01000507">
    <property type="protein sequence ID" value="ORX64662.1"/>
    <property type="molecule type" value="Genomic_DNA"/>
</dbReference>
<dbReference type="PROSITE" id="PS50010">
    <property type="entry name" value="DH_2"/>
    <property type="match status" value="1"/>
</dbReference>
<dbReference type="SUPFAM" id="SSF48065">
    <property type="entry name" value="DBL homology domain (DH-domain)"/>
    <property type="match status" value="1"/>
</dbReference>
<evidence type="ECO:0000313" key="6">
    <source>
        <dbReference type="Proteomes" id="UP000193944"/>
    </source>
</evidence>
<dbReference type="GO" id="GO:0035556">
    <property type="term" value="P:intracellular signal transduction"/>
    <property type="evidence" value="ECO:0007669"/>
    <property type="project" value="InterPro"/>
</dbReference>
<feature type="transmembrane region" description="Helical" evidence="3">
    <location>
        <begin position="516"/>
        <end position="535"/>
    </location>
</feature>
<feature type="domain" description="DH" evidence="4">
    <location>
        <begin position="82"/>
        <end position="265"/>
    </location>
</feature>
<feature type="transmembrane region" description="Helical" evidence="3">
    <location>
        <begin position="488"/>
        <end position="510"/>
    </location>
</feature>
<dbReference type="Gene3D" id="1.20.900.10">
    <property type="entry name" value="Dbl homology (DH) domain"/>
    <property type="match status" value="1"/>
</dbReference>
<keyword evidence="3" id="KW-1133">Transmembrane helix</keyword>